<proteinExistence type="predicted"/>
<evidence type="ECO:0000256" key="1">
    <source>
        <dbReference type="PROSITE-ProRule" id="PRU00339"/>
    </source>
</evidence>
<reference evidence="3 4" key="1">
    <citation type="submission" date="2020-12" db="EMBL/GenBank/DDBJ databases">
        <title>Oil enriched cultivation method for isolating marine PHA-producing bacteria.</title>
        <authorList>
            <person name="Zheng W."/>
            <person name="Yu S."/>
            <person name="Huang Y."/>
        </authorList>
    </citation>
    <scope>NUCLEOTIDE SEQUENCE [LARGE SCALE GENOMIC DNA]</scope>
    <source>
        <strain evidence="3 4">SN0-2</strain>
    </source>
</reference>
<evidence type="ECO:0000313" key="3">
    <source>
        <dbReference type="EMBL" id="MBN8431094.1"/>
    </source>
</evidence>
<organism evidence="3 4">
    <name type="scientific">Microbulbifer salipaludis</name>
    <dbReference type="NCBI Taxonomy" id="187980"/>
    <lineage>
        <taxon>Bacteria</taxon>
        <taxon>Pseudomonadati</taxon>
        <taxon>Pseudomonadota</taxon>
        <taxon>Gammaproteobacteria</taxon>
        <taxon>Cellvibrionales</taxon>
        <taxon>Microbulbiferaceae</taxon>
        <taxon>Microbulbifer</taxon>
    </lineage>
</organism>
<comment type="caution">
    <text evidence="3">The sequence shown here is derived from an EMBL/GenBank/DDBJ whole genome shotgun (WGS) entry which is preliminary data.</text>
</comment>
<keyword evidence="1" id="KW-0802">TPR repeat</keyword>
<evidence type="ECO:0000313" key="4">
    <source>
        <dbReference type="Proteomes" id="UP000664293"/>
    </source>
</evidence>
<dbReference type="PROSITE" id="PS50005">
    <property type="entry name" value="TPR"/>
    <property type="match status" value="1"/>
</dbReference>
<dbReference type="SUPFAM" id="SSF48452">
    <property type="entry name" value="TPR-like"/>
    <property type="match status" value="1"/>
</dbReference>
<feature type="repeat" description="TPR" evidence="1">
    <location>
        <begin position="301"/>
        <end position="334"/>
    </location>
</feature>
<protein>
    <recommendedName>
        <fullName evidence="5">Tetratricopeptide repeat protein</fullName>
    </recommendedName>
</protein>
<evidence type="ECO:0008006" key="5">
    <source>
        <dbReference type="Google" id="ProtNLM"/>
    </source>
</evidence>
<feature type="signal peptide" evidence="2">
    <location>
        <begin position="1"/>
        <end position="21"/>
    </location>
</feature>
<sequence>MRDGRSALAPLLLLSALLVQPSCSLIPSEQPLIGFPPNTAQQVRQNASELAYLQGQPAHTPAQQKQIAQLSSRLQQFERDVILTARSLEQQNHWRDAQQALDSAIHLLPDSRALHRARQQQVERRQHQEERVRTELEIHKGEQLLKDTVAYQHLRQLKEPGVLNWLELKNFNRKRRASAESLQEHAQRALAREDYALAQRALKVAQGLYGEDLPLASEVREKITRDLALTSQKLRPAKPRPANRPRKKVEKLPIAELEQSLDAGDLVSARQHLEALEQRSPQPPQLRSLQLEFQAQLASRVTTALQRGNELYSQGEIQRALDIWREAGALAPDNLDLQASIARAEKLLENLKALSAPRGAER</sequence>
<dbReference type="InterPro" id="IPR019734">
    <property type="entry name" value="TPR_rpt"/>
</dbReference>
<keyword evidence="2" id="KW-0732">Signal</keyword>
<dbReference type="EMBL" id="JAEKJR010000002">
    <property type="protein sequence ID" value="MBN8431094.1"/>
    <property type="molecule type" value="Genomic_DNA"/>
</dbReference>
<dbReference type="Proteomes" id="UP000664293">
    <property type="component" value="Unassembled WGS sequence"/>
</dbReference>
<gene>
    <name evidence="3" type="ORF">JF535_09555</name>
</gene>
<accession>A0ABS3E726</accession>
<evidence type="ECO:0000256" key="2">
    <source>
        <dbReference type="SAM" id="SignalP"/>
    </source>
</evidence>
<keyword evidence="4" id="KW-1185">Reference proteome</keyword>
<name>A0ABS3E726_9GAMM</name>
<dbReference type="InterPro" id="IPR011990">
    <property type="entry name" value="TPR-like_helical_dom_sf"/>
</dbReference>
<dbReference type="RefSeq" id="WP_207001533.1">
    <property type="nucleotide sequence ID" value="NZ_JAEKJR010000002.1"/>
</dbReference>
<feature type="chain" id="PRO_5046581264" description="Tetratricopeptide repeat protein" evidence="2">
    <location>
        <begin position="22"/>
        <end position="362"/>
    </location>
</feature>